<evidence type="ECO:0000256" key="7">
    <source>
        <dbReference type="HAMAP-Rule" id="MF_00208"/>
    </source>
</evidence>
<comment type="PTM">
    <text evidence="7">Carboxylation is probably crucial for Mg(2+) binding and, consequently, for the gamma-phosphate positioning of ATP.</text>
</comment>
<feature type="binding site" evidence="7">
    <location>
        <position position="42"/>
    </location>
    <ligand>
        <name>UDP-N-acetyl-alpha-D-muramoyl-L-alanyl-D-glutamate</name>
        <dbReference type="ChEBI" id="CHEBI:83900"/>
    </ligand>
</feature>
<dbReference type="InterPro" id="IPR004101">
    <property type="entry name" value="Mur_ligase_C"/>
</dbReference>
<feature type="short sequence motif" description="Meso-diaminopimelate recognition motif" evidence="7">
    <location>
        <begin position="440"/>
        <end position="443"/>
    </location>
</feature>
<evidence type="ECO:0000313" key="13">
    <source>
        <dbReference type="Proteomes" id="UP000276232"/>
    </source>
</evidence>
<dbReference type="GO" id="GO:0005524">
    <property type="term" value="F:ATP binding"/>
    <property type="evidence" value="ECO:0007669"/>
    <property type="project" value="UniProtKB-UniRule"/>
</dbReference>
<evidence type="ECO:0000256" key="8">
    <source>
        <dbReference type="RuleBase" id="RU004135"/>
    </source>
</evidence>
<proteinExistence type="inferred from homology"/>
<dbReference type="SUPFAM" id="SSF53244">
    <property type="entry name" value="MurD-like peptide ligases, peptide-binding domain"/>
    <property type="match status" value="1"/>
</dbReference>
<dbReference type="PANTHER" id="PTHR23135">
    <property type="entry name" value="MUR LIGASE FAMILY MEMBER"/>
    <property type="match status" value="1"/>
</dbReference>
<dbReference type="GO" id="GO:0051301">
    <property type="term" value="P:cell division"/>
    <property type="evidence" value="ECO:0007669"/>
    <property type="project" value="UniProtKB-KW"/>
</dbReference>
<keyword evidence="7" id="KW-0460">Magnesium</keyword>
<keyword evidence="7" id="KW-0067">ATP-binding</keyword>
<keyword evidence="13" id="KW-1185">Reference proteome</keyword>
<evidence type="ECO:0000259" key="11">
    <source>
        <dbReference type="Pfam" id="PF08245"/>
    </source>
</evidence>
<comment type="subcellular location">
    <subcellularLocation>
        <location evidence="7 8">Cytoplasm</location>
    </subcellularLocation>
</comment>
<evidence type="ECO:0000256" key="6">
    <source>
        <dbReference type="ARBA" id="ARBA00023316"/>
    </source>
</evidence>
<evidence type="ECO:0000313" key="12">
    <source>
        <dbReference type="EMBL" id="ROP43092.1"/>
    </source>
</evidence>
<feature type="binding site" evidence="7">
    <location>
        <position position="506"/>
    </location>
    <ligand>
        <name>meso-2,6-diaminopimelate</name>
        <dbReference type="ChEBI" id="CHEBI:57791"/>
    </ligand>
</feature>
<evidence type="ECO:0000256" key="4">
    <source>
        <dbReference type="ARBA" id="ARBA00022984"/>
    </source>
</evidence>
<keyword evidence="4 7" id="KW-0573">Peptidoglycan synthesis</keyword>
<feature type="binding site" evidence="7">
    <location>
        <begin position="440"/>
        <end position="443"/>
    </location>
    <ligand>
        <name>meso-2,6-diaminopimelate</name>
        <dbReference type="ChEBI" id="CHEBI:57791"/>
    </ligand>
</feature>
<dbReference type="AlphaFoldDB" id="A0A3N1HL79"/>
<dbReference type="Pfam" id="PF02875">
    <property type="entry name" value="Mur_ligase_C"/>
    <property type="match status" value="1"/>
</dbReference>
<comment type="caution">
    <text evidence="7">Lacks conserved residue(s) required for the propagation of feature annotation.</text>
</comment>
<dbReference type="InterPro" id="IPR000713">
    <property type="entry name" value="Mur_ligase_N"/>
</dbReference>
<dbReference type="OrthoDB" id="9800958at2"/>
<keyword evidence="7" id="KW-0963">Cytoplasm</keyword>
<dbReference type="InterPro" id="IPR005761">
    <property type="entry name" value="UDP-N-AcMur-Glu-dNH2Pim_ligase"/>
</dbReference>
<evidence type="ECO:0000259" key="10">
    <source>
        <dbReference type="Pfam" id="PF02875"/>
    </source>
</evidence>
<feature type="binding site" evidence="7">
    <location>
        <position position="211"/>
    </location>
    <ligand>
        <name>UDP-N-acetyl-alpha-D-muramoyl-L-alanyl-D-glutamate</name>
        <dbReference type="ChEBI" id="CHEBI:83900"/>
    </ligand>
</feature>
<dbReference type="GO" id="GO:0009252">
    <property type="term" value="P:peptidoglycan biosynthetic process"/>
    <property type="evidence" value="ECO:0007669"/>
    <property type="project" value="UniProtKB-UniRule"/>
</dbReference>
<keyword evidence="6 7" id="KW-0961">Cell wall biogenesis/degradation</keyword>
<dbReference type="PANTHER" id="PTHR23135:SF4">
    <property type="entry name" value="UDP-N-ACETYLMURAMOYL-L-ALANYL-D-GLUTAMATE--2,6-DIAMINOPIMELATE LIGASE MURE HOMOLOG, CHLOROPLASTIC"/>
    <property type="match status" value="1"/>
</dbReference>
<feature type="binding site" evidence="7">
    <location>
        <begin position="134"/>
        <end position="140"/>
    </location>
    <ligand>
        <name>ATP</name>
        <dbReference type="ChEBI" id="CHEBI:30616"/>
    </ligand>
</feature>
<name>A0A3N1HL79_9ACTN</name>
<dbReference type="SUPFAM" id="SSF53623">
    <property type="entry name" value="MurD-like peptide ligases, catalytic domain"/>
    <property type="match status" value="1"/>
</dbReference>
<dbReference type="GO" id="GO:0071555">
    <property type="term" value="P:cell wall organization"/>
    <property type="evidence" value="ECO:0007669"/>
    <property type="project" value="UniProtKB-KW"/>
</dbReference>
<evidence type="ECO:0000259" key="9">
    <source>
        <dbReference type="Pfam" id="PF01225"/>
    </source>
</evidence>
<evidence type="ECO:0000256" key="2">
    <source>
        <dbReference type="ARBA" id="ARBA00022618"/>
    </source>
</evidence>
<keyword evidence="2 7" id="KW-0132">Cell division</keyword>
<dbReference type="Gene3D" id="3.90.190.20">
    <property type="entry name" value="Mur ligase, C-terminal domain"/>
    <property type="match status" value="1"/>
</dbReference>
<dbReference type="Pfam" id="PF08245">
    <property type="entry name" value="Mur_ligase_M"/>
    <property type="match status" value="1"/>
</dbReference>
<comment type="similarity">
    <text evidence="1 7">Belongs to the MurCDEF family. MurE subfamily.</text>
</comment>
<dbReference type="InterPro" id="IPR036615">
    <property type="entry name" value="Mur_ligase_C_dom_sf"/>
</dbReference>
<evidence type="ECO:0000256" key="1">
    <source>
        <dbReference type="ARBA" id="ARBA00005898"/>
    </source>
</evidence>
<protein>
    <recommendedName>
        <fullName evidence="7">UDP-N-acetylmuramoyl-L-alanyl-D-glutamate--2,6-diaminopimelate ligase</fullName>
        <ecNumber evidence="7">6.3.2.13</ecNumber>
    </recommendedName>
    <alternativeName>
        <fullName evidence="7">Meso-A2pm-adding enzyme</fullName>
    </alternativeName>
    <alternativeName>
        <fullName evidence="7">Meso-diaminopimelate-adding enzyme</fullName>
    </alternativeName>
    <alternativeName>
        <fullName evidence="7">UDP-MurNAc-L-Ala-D-Glu:meso-diaminopimelate ligase</fullName>
    </alternativeName>
    <alternativeName>
        <fullName evidence="7">UDP-MurNAc-tripeptide synthetase</fullName>
    </alternativeName>
    <alternativeName>
        <fullName evidence="7">UDP-N-acetylmuramyl-tripeptide synthetase</fullName>
    </alternativeName>
</protein>
<dbReference type="NCBIfam" id="NF001126">
    <property type="entry name" value="PRK00139.1-4"/>
    <property type="match status" value="1"/>
</dbReference>
<dbReference type="InParanoid" id="A0A3N1HL79"/>
<accession>A0A3N1HL79</accession>
<evidence type="ECO:0000256" key="3">
    <source>
        <dbReference type="ARBA" id="ARBA00022960"/>
    </source>
</evidence>
<dbReference type="EMBL" id="RJKN01000004">
    <property type="protein sequence ID" value="ROP43092.1"/>
    <property type="molecule type" value="Genomic_DNA"/>
</dbReference>
<comment type="pathway">
    <text evidence="7 8">Cell wall biogenesis; peptidoglycan biosynthesis.</text>
</comment>
<organism evidence="12 13">
    <name type="scientific">Pseudokineococcus lusitanus</name>
    <dbReference type="NCBI Taxonomy" id="763993"/>
    <lineage>
        <taxon>Bacteria</taxon>
        <taxon>Bacillati</taxon>
        <taxon>Actinomycetota</taxon>
        <taxon>Actinomycetes</taxon>
        <taxon>Kineosporiales</taxon>
        <taxon>Kineosporiaceae</taxon>
        <taxon>Pseudokineococcus</taxon>
    </lineage>
</organism>
<dbReference type="Gene3D" id="3.40.1190.10">
    <property type="entry name" value="Mur-like, catalytic domain"/>
    <property type="match status" value="1"/>
</dbReference>
<dbReference type="RefSeq" id="WP_123379804.1">
    <property type="nucleotide sequence ID" value="NZ_RJKN01000004.1"/>
</dbReference>
<dbReference type="InterPro" id="IPR036565">
    <property type="entry name" value="Mur-like_cat_sf"/>
</dbReference>
<feature type="binding site" evidence="7">
    <location>
        <position position="44"/>
    </location>
    <ligand>
        <name>UDP-N-acetyl-alpha-D-muramoyl-L-alanyl-D-glutamate</name>
        <dbReference type="ChEBI" id="CHEBI:83900"/>
    </ligand>
</feature>
<comment type="catalytic activity">
    <reaction evidence="7">
        <text>UDP-N-acetyl-alpha-D-muramoyl-L-alanyl-D-glutamate + meso-2,6-diaminopimelate + ATP = UDP-N-acetyl-alpha-D-muramoyl-L-alanyl-gamma-D-glutamyl-meso-2,6-diaminopimelate + ADP + phosphate + H(+)</text>
        <dbReference type="Rhea" id="RHEA:23676"/>
        <dbReference type="ChEBI" id="CHEBI:15378"/>
        <dbReference type="ChEBI" id="CHEBI:30616"/>
        <dbReference type="ChEBI" id="CHEBI:43474"/>
        <dbReference type="ChEBI" id="CHEBI:57791"/>
        <dbReference type="ChEBI" id="CHEBI:83900"/>
        <dbReference type="ChEBI" id="CHEBI:83905"/>
        <dbReference type="ChEBI" id="CHEBI:456216"/>
        <dbReference type="EC" id="6.3.2.13"/>
    </reaction>
</comment>
<feature type="domain" description="Mur ligase C-terminal" evidence="10">
    <location>
        <begin position="379"/>
        <end position="504"/>
    </location>
</feature>
<feature type="binding site" evidence="7">
    <location>
        <position position="203"/>
    </location>
    <ligand>
        <name>UDP-N-acetyl-alpha-D-muramoyl-L-alanyl-D-glutamate</name>
        <dbReference type="ChEBI" id="CHEBI:83900"/>
    </ligand>
</feature>
<keyword evidence="7" id="KW-0547">Nucleotide-binding</keyword>
<dbReference type="HAMAP" id="MF_00208">
    <property type="entry name" value="MurE"/>
    <property type="match status" value="1"/>
</dbReference>
<comment type="cofactor">
    <cofactor evidence="7">
        <name>Mg(2+)</name>
        <dbReference type="ChEBI" id="CHEBI:18420"/>
    </cofactor>
</comment>
<feature type="binding site" evidence="7">
    <location>
        <begin position="176"/>
        <end position="177"/>
    </location>
    <ligand>
        <name>UDP-N-acetyl-alpha-D-muramoyl-L-alanyl-D-glutamate</name>
        <dbReference type="ChEBI" id="CHEBI:83900"/>
    </ligand>
</feature>
<evidence type="ECO:0000256" key="5">
    <source>
        <dbReference type="ARBA" id="ARBA00023306"/>
    </source>
</evidence>
<dbReference type="SUPFAM" id="SSF63418">
    <property type="entry name" value="MurE/MurF N-terminal domain"/>
    <property type="match status" value="1"/>
</dbReference>
<dbReference type="NCBIfam" id="TIGR01085">
    <property type="entry name" value="murE"/>
    <property type="match status" value="1"/>
</dbReference>
<keyword evidence="5 7" id="KW-0131">Cell cycle</keyword>
<comment type="caution">
    <text evidence="12">The sequence shown here is derived from an EMBL/GenBank/DDBJ whole genome shotgun (WGS) entry which is preliminary data.</text>
</comment>
<dbReference type="InterPro" id="IPR013221">
    <property type="entry name" value="Mur_ligase_cen"/>
</dbReference>
<dbReference type="UniPathway" id="UPA00219"/>
<dbReference type="Gene3D" id="3.40.1390.10">
    <property type="entry name" value="MurE/MurF, N-terminal domain"/>
    <property type="match status" value="1"/>
</dbReference>
<dbReference type="Proteomes" id="UP000276232">
    <property type="component" value="Unassembled WGS sequence"/>
</dbReference>
<dbReference type="InterPro" id="IPR035911">
    <property type="entry name" value="MurE/MurF_N"/>
</dbReference>
<comment type="function">
    <text evidence="7">Catalyzes the addition of meso-diaminopimelic acid to the nucleotide precursor UDP-N-acetylmuramoyl-L-alanyl-D-glutamate (UMAG) in the biosynthesis of bacterial cell-wall peptidoglycan.</text>
</comment>
<reference evidence="12 13" key="1">
    <citation type="journal article" date="2015" name="Stand. Genomic Sci.">
        <title>Genomic Encyclopedia of Bacterial and Archaeal Type Strains, Phase III: the genomes of soil and plant-associated and newly described type strains.</title>
        <authorList>
            <person name="Whitman W.B."/>
            <person name="Woyke T."/>
            <person name="Klenk H.P."/>
            <person name="Zhou Y."/>
            <person name="Lilburn T.G."/>
            <person name="Beck B.J."/>
            <person name="De Vos P."/>
            <person name="Vandamme P."/>
            <person name="Eisen J.A."/>
            <person name="Garrity G."/>
            <person name="Hugenholtz P."/>
            <person name="Kyrpides N.C."/>
        </authorList>
    </citation>
    <scope>NUCLEOTIDE SEQUENCE [LARGE SCALE GENOMIC DNA]</scope>
    <source>
        <strain evidence="12 13">CECT 7306</strain>
    </source>
</reference>
<sequence length="541" mass="53911">MADRAAASTPSTPLADLAAAVPGGRLVGADDGRGPDVTGVTLDSRAVARGDLYAALPGARAHGADFAHDARAAGAVAVLTDAEGERRLRAAGQDLPVVVAPDPRAVVGDLAARVHRTGTHRGDGPGPLLLGITGTNGKTTTAYLLEGALAAAGRTTGLVGTVETRVAGEVVASARTTPEAPVLHALLARMARAGVDVAALEVSSHALSLHRVDGLVVDVAGFTNLSQDHLDFHDGMEDYFAAKASLFTPERSRRGVVVVDDAWGRRLAQQASVPVTTVATAAGTPADWTAEVAPDGVGPTGTDFVLAGPDGARLLLRAPLPGAFNVANTALAAVVLLEAGLAADEVVGGLSQAGSVPGRLELVAPPAAPDGTPLAALPRVLVDYAHTPDAVAAALAAVRPSTAGRLVVVLGAGGDRDRGKRGPMGAAAARAADVVVVTDDNPRSEEPAAVRAAVLAGATSPGGRDPLAPPAPATVLEVGDRARALRAALDAAGPDGTVLVAGKGHERGQEVAGVVHPFDDRDEVRAALAAAAAGGSESEDA</sequence>
<feature type="modified residue" description="N6-carboxylysine" evidence="7">
    <location>
        <position position="243"/>
    </location>
</feature>
<dbReference type="GO" id="GO:0008360">
    <property type="term" value="P:regulation of cell shape"/>
    <property type="evidence" value="ECO:0007669"/>
    <property type="project" value="UniProtKB-KW"/>
</dbReference>
<feature type="binding site" evidence="7">
    <location>
        <position position="502"/>
    </location>
    <ligand>
        <name>meso-2,6-diaminopimelate</name>
        <dbReference type="ChEBI" id="CHEBI:57791"/>
    </ligand>
</feature>
<keyword evidence="3 7" id="KW-0133">Cell shape</keyword>
<feature type="binding site" evidence="7">
    <location>
        <position position="416"/>
    </location>
    <ligand>
        <name>meso-2,6-diaminopimelate</name>
        <dbReference type="ChEBI" id="CHEBI:57791"/>
    </ligand>
</feature>
<gene>
    <name evidence="7" type="primary">murE</name>
    <name evidence="12" type="ORF">EDC03_1687</name>
</gene>
<dbReference type="NCBIfam" id="NF001124">
    <property type="entry name" value="PRK00139.1-2"/>
    <property type="match status" value="1"/>
</dbReference>
<dbReference type="Pfam" id="PF01225">
    <property type="entry name" value="Mur_ligase"/>
    <property type="match status" value="1"/>
</dbReference>
<dbReference type="FunCoup" id="A0A3N1HL79">
    <property type="interactions" value="262"/>
</dbReference>
<dbReference type="GO" id="GO:0000287">
    <property type="term" value="F:magnesium ion binding"/>
    <property type="evidence" value="ECO:0007669"/>
    <property type="project" value="UniProtKB-UniRule"/>
</dbReference>
<keyword evidence="7 12" id="KW-0436">Ligase</keyword>
<feature type="domain" description="Mur ligase central" evidence="11">
    <location>
        <begin position="132"/>
        <end position="335"/>
    </location>
</feature>
<dbReference type="EC" id="6.3.2.13" evidence="7"/>
<dbReference type="GO" id="GO:0008765">
    <property type="term" value="F:UDP-N-acetylmuramoylalanyl-D-glutamate-2,6-diaminopimelate ligase activity"/>
    <property type="evidence" value="ECO:0007669"/>
    <property type="project" value="UniProtKB-UniRule"/>
</dbReference>
<feature type="domain" description="Mur ligase N-terminal catalytic" evidence="9">
    <location>
        <begin position="37"/>
        <end position="113"/>
    </location>
</feature>
<dbReference type="GO" id="GO:0005737">
    <property type="term" value="C:cytoplasm"/>
    <property type="evidence" value="ECO:0007669"/>
    <property type="project" value="UniProtKB-SubCell"/>
</dbReference>